<dbReference type="Gene3D" id="1.20.58.1460">
    <property type="match status" value="1"/>
</dbReference>
<proteinExistence type="predicted"/>
<dbReference type="PANTHER" id="PTHR30319:SF1">
    <property type="entry name" value="TRANSCRIPTIONAL REPRESSOR PAAX"/>
    <property type="match status" value="1"/>
</dbReference>
<dbReference type="Pfam" id="PF07848">
    <property type="entry name" value="PaaX"/>
    <property type="match status" value="1"/>
</dbReference>
<gene>
    <name evidence="5" type="ORF">GS4_08_02270</name>
</gene>
<dbReference type="Pfam" id="PF08223">
    <property type="entry name" value="PaaX_C"/>
    <property type="match status" value="1"/>
</dbReference>
<accession>M0QJM9</accession>
<dbReference type="Proteomes" id="UP000011666">
    <property type="component" value="Unassembled WGS sequence"/>
</dbReference>
<feature type="chain" id="PRO_5004004970" description="PaaX domain-containing protein, C-domain protein" evidence="1">
    <location>
        <begin position="29"/>
        <end position="250"/>
    </location>
</feature>
<dbReference type="Pfam" id="PF20803">
    <property type="entry name" value="PaaX_M"/>
    <property type="match status" value="1"/>
</dbReference>
<dbReference type="InterPro" id="IPR013225">
    <property type="entry name" value="PaaX_C"/>
</dbReference>
<comment type="caution">
    <text evidence="5">The sequence shown here is derived from an EMBL/GenBank/DDBJ whole genome shotgun (WGS) entry which is preliminary data.</text>
</comment>
<sequence length="250" mass="27363">MSPARRPRSLSARSAILRVLLGAHPARASASGILSVATELGFGESAVRVALTRMVSAGDLERDNGEYRLAPRLIERQRRQDAAVVPQTRDWDGTWRLVVISTPAADAATRTATRDALRAAHLGELREGVWLRPDNLVGRAELPDDRATSMLATPDDDPSELAERLFATSLWAQSATELIADYADASTLADRFVVAAAIVRHILDDPLLPAALLPEGWPGTELRTRYDEFRREFADHAEQIVGDLRGRADV</sequence>
<dbReference type="EMBL" id="BANX01000008">
    <property type="protein sequence ID" value="GAC67642.1"/>
    <property type="molecule type" value="Genomic_DNA"/>
</dbReference>
<evidence type="ECO:0000259" key="2">
    <source>
        <dbReference type="Pfam" id="PF07848"/>
    </source>
</evidence>
<feature type="domain" description="Transcriptional repressor PaaX-like C-terminal" evidence="3">
    <location>
        <begin position="184"/>
        <end position="241"/>
    </location>
</feature>
<evidence type="ECO:0000259" key="4">
    <source>
        <dbReference type="Pfam" id="PF20803"/>
    </source>
</evidence>
<dbReference type="Gene3D" id="3.30.70.2650">
    <property type="match status" value="1"/>
</dbReference>
<dbReference type="InterPro" id="IPR036388">
    <property type="entry name" value="WH-like_DNA-bd_sf"/>
</dbReference>
<feature type="domain" description="Transcriptional repressor PaaX-like central Cas2-like" evidence="4">
    <location>
        <begin position="89"/>
        <end position="137"/>
    </location>
</feature>
<dbReference type="AlphaFoldDB" id="M0QJM9"/>
<organism evidence="5 6">
    <name type="scientific">Gordonia soli NBRC 108243</name>
    <dbReference type="NCBI Taxonomy" id="1223545"/>
    <lineage>
        <taxon>Bacteria</taxon>
        <taxon>Bacillati</taxon>
        <taxon>Actinomycetota</taxon>
        <taxon>Actinomycetes</taxon>
        <taxon>Mycobacteriales</taxon>
        <taxon>Gordoniaceae</taxon>
        <taxon>Gordonia</taxon>
    </lineage>
</organism>
<dbReference type="InterPro" id="IPR012906">
    <property type="entry name" value="PaaX-like_N"/>
</dbReference>
<dbReference type="OrthoDB" id="2270427at2"/>
<feature type="signal peptide" evidence="1">
    <location>
        <begin position="1"/>
        <end position="28"/>
    </location>
</feature>
<dbReference type="Gene3D" id="1.10.10.10">
    <property type="entry name" value="Winged helix-like DNA-binding domain superfamily/Winged helix DNA-binding domain"/>
    <property type="match status" value="1"/>
</dbReference>
<evidence type="ECO:0000313" key="5">
    <source>
        <dbReference type="EMBL" id="GAC67642.1"/>
    </source>
</evidence>
<evidence type="ECO:0000313" key="6">
    <source>
        <dbReference type="Proteomes" id="UP000011666"/>
    </source>
</evidence>
<dbReference type="STRING" id="1223545.GS4_08_02270"/>
<dbReference type="RefSeq" id="WP_007619024.1">
    <property type="nucleotide sequence ID" value="NZ_BANX01000008.1"/>
</dbReference>
<keyword evidence="6" id="KW-1185">Reference proteome</keyword>
<protein>
    <recommendedName>
        <fullName evidence="7">PaaX domain-containing protein, C-domain protein</fullName>
    </recommendedName>
</protein>
<evidence type="ECO:0000256" key="1">
    <source>
        <dbReference type="SAM" id="SignalP"/>
    </source>
</evidence>
<dbReference type="InterPro" id="IPR048846">
    <property type="entry name" value="PaaX-like_central"/>
</dbReference>
<dbReference type="eggNOG" id="COG3327">
    <property type="taxonomic scope" value="Bacteria"/>
</dbReference>
<evidence type="ECO:0008006" key="7">
    <source>
        <dbReference type="Google" id="ProtNLM"/>
    </source>
</evidence>
<reference evidence="5 6" key="1">
    <citation type="submission" date="2013-01" db="EMBL/GenBank/DDBJ databases">
        <title>Whole genome shotgun sequence of Gordonia soli NBRC 108243.</title>
        <authorList>
            <person name="Isaki-Nakamura S."/>
            <person name="Hosoyama A."/>
            <person name="Tsuchikane K."/>
            <person name="Ando Y."/>
            <person name="Baba S."/>
            <person name="Ohji S."/>
            <person name="Hamada M."/>
            <person name="Tamura T."/>
            <person name="Yamazoe A."/>
            <person name="Yamazaki S."/>
            <person name="Fujita N."/>
        </authorList>
    </citation>
    <scope>NUCLEOTIDE SEQUENCE [LARGE SCALE GENOMIC DNA]</scope>
    <source>
        <strain evidence="5 6">NBRC 108243</strain>
    </source>
</reference>
<feature type="domain" description="Transcriptional repressor PaaX-like N-terminal" evidence="2">
    <location>
        <begin position="12"/>
        <end position="70"/>
    </location>
</feature>
<keyword evidence="1" id="KW-0732">Signal</keyword>
<dbReference type="PANTHER" id="PTHR30319">
    <property type="entry name" value="PHENYLACETIC ACID REGULATOR-RELATED TRANSCRIPTIONAL REPRESSOR"/>
    <property type="match status" value="1"/>
</dbReference>
<evidence type="ECO:0000259" key="3">
    <source>
        <dbReference type="Pfam" id="PF08223"/>
    </source>
</evidence>
<dbReference type="GO" id="GO:0006351">
    <property type="term" value="P:DNA-templated transcription"/>
    <property type="evidence" value="ECO:0007669"/>
    <property type="project" value="TreeGrafter"/>
</dbReference>
<name>M0QJM9_9ACTN</name>